<dbReference type="SUPFAM" id="SSF53300">
    <property type="entry name" value="vWA-like"/>
    <property type="match status" value="1"/>
</dbReference>
<dbReference type="InterPro" id="IPR002035">
    <property type="entry name" value="VWF_A"/>
</dbReference>
<gene>
    <name evidence="2" type="ORF">SAMN05421850_101635</name>
</gene>
<feature type="domain" description="VWFA" evidence="1">
    <location>
        <begin position="225"/>
        <end position="394"/>
    </location>
</feature>
<evidence type="ECO:0000259" key="1">
    <source>
        <dbReference type="SMART" id="SM00327"/>
    </source>
</evidence>
<organism evidence="2 3">
    <name type="scientific">Lutimaribacter saemankumensis</name>
    <dbReference type="NCBI Taxonomy" id="490829"/>
    <lineage>
        <taxon>Bacteria</taxon>
        <taxon>Pseudomonadati</taxon>
        <taxon>Pseudomonadota</taxon>
        <taxon>Alphaproteobacteria</taxon>
        <taxon>Rhodobacterales</taxon>
        <taxon>Roseobacteraceae</taxon>
        <taxon>Lutimaribacter</taxon>
    </lineage>
</organism>
<dbReference type="PIRSF" id="PIRSF010256">
    <property type="entry name" value="CoxE_vWa"/>
    <property type="match status" value="1"/>
</dbReference>
<keyword evidence="3" id="KW-1185">Reference proteome</keyword>
<dbReference type="PANTHER" id="PTHR39338:SF6">
    <property type="entry name" value="BLL5662 PROTEIN"/>
    <property type="match status" value="1"/>
</dbReference>
<dbReference type="InterPro" id="IPR011195">
    <property type="entry name" value="UCP010256"/>
</dbReference>
<dbReference type="InterPro" id="IPR008912">
    <property type="entry name" value="Uncharacterised_CoxE"/>
</dbReference>
<dbReference type="AlphaFoldDB" id="A0A1G8HSS9"/>
<sequence length="416" mass="47062">MPEYPALELPENPKLTHNITHFARALRKAGLPIGPGRVIDAIRAVEAAGFTEKRDFYWVLHACFVSRPEQARVFSQIFRLYWRDPRYVEHMMSMMLPAVRGVQEERAAQAAEKRAAEALLDGANREVEQPEAGEEETQIEIDASMTISREERLKTLDFEQMSTAEVAEAKRMIARLKLPVQPLRSRRTRASLSGHALDWRRTLRASLRQGGEMRDLSLKAHRTRWPNLVVLCDISGSMSQYSRMVLHFLHAVANEKGAGWAKVHAFTFGTRLTNITRHLATRDVDQALAAAGAEAQDWEGGTRIAACLHAFNRDWSRRVMGQGAVVLLITDGLDRDTDHDLAREMERLHLSSRRLIWLNPLLRWDGFAPKAEGIRAMLPHVDAFRAGHNIQSLEELGRAISASRDSGDKDRLMAML</sequence>
<dbReference type="CDD" id="cd00198">
    <property type="entry name" value="vWFA"/>
    <property type="match status" value="1"/>
</dbReference>
<evidence type="ECO:0000313" key="3">
    <source>
        <dbReference type="Proteomes" id="UP000199340"/>
    </source>
</evidence>
<reference evidence="2 3" key="1">
    <citation type="submission" date="2016-10" db="EMBL/GenBank/DDBJ databases">
        <authorList>
            <person name="de Groot N.N."/>
        </authorList>
    </citation>
    <scope>NUCLEOTIDE SEQUENCE [LARGE SCALE GENOMIC DNA]</scope>
    <source>
        <strain evidence="2 3">DSM 28010</strain>
    </source>
</reference>
<dbReference type="InterPro" id="IPR036465">
    <property type="entry name" value="vWFA_dom_sf"/>
</dbReference>
<dbReference type="STRING" id="490829.SAMN05421850_101635"/>
<dbReference type="PANTHER" id="PTHR39338">
    <property type="entry name" value="BLL5662 PROTEIN-RELATED"/>
    <property type="match status" value="1"/>
</dbReference>
<dbReference type="OrthoDB" id="9790469at2"/>
<accession>A0A1G8HSS9</accession>
<proteinExistence type="predicted"/>
<dbReference type="Proteomes" id="UP000199340">
    <property type="component" value="Unassembled WGS sequence"/>
</dbReference>
<dbReference type="Pfam" id="PF05762">
    <property type="entry name" value="VWA_CoxE"/>
    <property type="match status" value="1"/>
</dbReference>
<dbReference type="Gene3D" id="3.40.50.410">
    <property type="entry name" value="von Willebrand factor, type A domain"/>
    <property type="match status" value="1"/>
</dbReference>
<dbReference type="EMBL" id="FNEB01000001">
    <property type="protein sequence ID" value="SDI09727.1"/>
    <property type="molecule type" value="Genomic_DNA"/>
</dbReference>
<protein>
    <recommendedName>
        <fullName evidence="1">VWFA domain-containing protein</fullName>
    </recommendedName>
</protein>
<dbReference type="RefSeq" id="WP_090026347.1">
    <property type="nucleotide sequence ID" value="NZ_FNEB01000001.1"/>
</dbReference>
<dbReference type="SMART" id="SM00327">
    <property type="entry name" value="VWA"/>
    <property type="match status" value="1"/>
</dbReference>
<name>A0A1G8HSS9_9RHOB</name>
<evidence type="ECO:0000313" key="2">
    <source>
        <dbReference type="EMBL" id="SDI09727.1"/>
    </source>
</evidence>